<feature type="compositionally biased region" description="Basic residues" evidence="1">
    <location>
        <begin position="52"/>
        <end position="63"/>
    </location>
</feature>
<name>A0AAV7LQ51_PLEWA</name>
<evidence type="ECO:0000256" key="1">
    <source>
        <dbReference type="SAM" id="MobiDB-lite"/>
    </source>
</evidence>
<keyword evidence="3" id="KW-1185">Reference proteome</keyword>
<protein>
    <submittedName>
        <fullName evidence="2">Uncharacterized protein</fullName>
    </submittedName>
</protein>
<sequence>MGLPMLWAASALGSPGSGPQRAQRLRLKSNSESAAPSDGRGSSGAGPQSRGSRTKSHLLRRLQGRSANAFTPRLQPLSGSRQRRAASRSGDAGREAGRWATPSPTRHGRSPNCRLFTSVRGVRFGVDVQRCWFPLQSLRRLTLLEGGGV</sequence>
<dbReference type="AlphaFoldDB" id="A0AAV7LQ51"/>
<organism evidence="2 3">
    <name type="scientific">Pleurodeles waltl</name>
    <name type="common">Iberian ribbed newt</name>
    <dbReference type="NCBI Taxonomy" id="8319"/>
    <lineage>
        <taxon>Eukaryota</taxon>
        <taxon>Metazoa</taxon>
        <taxon>Chordata</taxon>
        <taxon>Craniata</taxon>
        <taxon>Vertebrata</taxon>
        <taxon>Euteleostomi</taxon>
        <taxon>Amphibia</taxon>
        <taxon>Batrachia</taxon>
        <taxon>Caudata</taxon>
        <taxon>Salamandroidea</taxon>
        <taxon>Salamandridae</taxon>
        <taxon>Pleurodelinae</taxon>
        <taxon>Pleurodeles</taxon>
    </lineage>
</organism>
<evidence type="ECO:0000313" key="2">
    <source>
        <dbReference type="EMBL" id="KAJ1093099.1"/>
    </source>
</evidence>
<evidence type="ECO:0000313" key="3">
    <source>
        <dbReference type="Proteomes" id="UP001066276"/>
    </source>
</evidence>
<accession>A0AAV7LQ51</accession>
<feature type="region of interest" description="Disordered" evidence="1">
    <location>
        <begin position="1"/>
        <end position="111"/>
    </location>
</feature>
<dbReference type="Proteomes" id="UP001066276">
    <property type="component" value="Chromosome 11"/>
</dbReference>
<comment type="caution">
    <text evidence="2">The sequence shown here is derived from an EMBL/GenBank/DDBJ whole genome shotgun (WGS) entry which is preliminary data.</text>
</comment>
<dbReference type="EMBL" id="JANPWB010000015">
    <property type="protein sequence ID" value="KAJ1093099.1"/>
    <property type="molecule type" value="Genomic_DNA"/>
</dbReference>
<reference evidence="2" key="1">
    <citation type="journal article" date="2022" name="bioRxiv">
        <title>Sequencing and chromosome-scale assembly of the giantPleurodeles waltlgenome.</title>
        <authorList>
            <person name="Brown T."/>
            <person name="Elewa A."/>
            <person name="Iarovenko S."/>
            <person name="Subramanian E."/>
            <person name="Araus A.J."/>
            <person name="Petzold A."/>
            <person name="Susuki M."/>
            <person name="Suzuki K.-i.T."/>
            <person name="Hayashi T."/>
            <person name="Toyoda A."/>
            <person name="Oliveira C."/>
            <person name="Osipova E."/>
            <person name="Leigh N.D."/>
            <person name="Simon A."/>
            <person name="Yun M.H."/>
        </authorList>
    </citation>
    <scope>NUCLEOTIDE SEQUENCE</scope>
    <source>
        <strain evidence="2">20211129_DDA</strain>
        <tissue evidence="2">Liver</tissue>
    </source>
</reference>
<proteinExistence type="predicted"/>
<gene>
    <name evidence="2" type="ORF">NDU88_006208</name>
</gene>